<sequence length="112" mass="12198">MESHRKLSSALHAALGVIHVVMLLGIYVFASQLFGLFSNGEIPALFTQFVGAFFILASVFCLAQIIIGFAGLAGQPWVRIPLLVIAAFELFQFPFGTALGAYTLWAYLSEDK</sequence>
<protein>
    <submittedName>
        <fullName evidence="2">Uncharacterized protein</fullName>
    </submittedName>
</protein>
<dbReference type="RefSeq" id="WP_186903136.1">
    <property type="nucleotide sequence ID" value="NZ_JACOGD010000003.1"/>
</dbReference>
<evidence type="ECO:0000256" key="1">
    <source>
        <dbReference type="SAM" id="Phobius"/>
    </source>
</evidence>
<evidence type="ECO:0000313" key="2">
    <source>
        <dbReference type="EMBL" id="MBC3931363.1"/>
    </source>
</evidence>
<feature type="transmembrane region" description="Helical" evidence="1">
    <location>
        <begin position="12"/>
        <end position="37"/>
    </location>
</feature>
<reference evidence="2 3" key="1">
    <citation type="submission" date="2020-08" db="EMBL/GenBank/DDBJ databases">
        <title>Novel species isolated from subtropical streams in China.</title>
        <authorList>
            <person name="Lu H."/>
        </authorList>
    </citation>
    <scope>NUCLEOTIDE SEQUENCE [LARGE SCALE GENOMIC DNA]</scope>
    <source>
        <strain evidence="2 3">CY22W</strain>
    </source>
</reference>
<name>A0ABR7A3Q1_9BURK</name>
<comment type="caution">
    <text evidence="2">The sequence shown here is derived from an EMBL/GenBank/DDBJ whole genome shotgun (WGS) entry which is preliminary data.</text>
</comment>
<keyword evidence="1" id="KW-0812">Transmembrane</keyword>
<keyword evidence="3" id="KW-1185">Reference proteome</keyword>
<accession>A0ABR7A3Q1</accession>
<keyword evidence="1" id="KW-1133">Transmembrane helix</keyword>
<proteinExistence type="predicted"/>
<dbReference type="EMBL" id="JACOGD010000003">
    <property type="protein sequence ID" value="MBC3931363.1"/>
    <property type="molecule type" value="Genomic_DNA"/>
</dbReference>
<feature type="transmembrane region" description="Helical" evidence="1">
    <location>
        <begin position="82"/>
        <end position="108"/>
    </location>
</feature>
<organism evidence="2 3">
    <name type="scientific">Undibacterium curvum</name>
    <dbReference type="NCBI Taxonomy" id="2762294"/>
    <lineage>
        <taxon>Bacteria</taxon>
        <taxon>Pseudomonadati</taxon>
        <taxon>Pseudomonadota</taxon>
        <taxon>Betaproteobacteria</taxon>
        <taxon>Burkholderiales</taxon>
        <taxon>Oxalobacteraceae</taxon>
        <taxon>Undibacterium</taxon>
    </lineage>
</organism>
<feature type="transmembrane region" description="Helical" evidence="1">
    <location>
        <begin position="49"/>
        <end position="70"/>
    </location>
</feature>
<keyword evidence="1" id="KW-0472">Membrane</keyword>
<gene>
    <name evidence="2" type="ORF">H8K43_06740</name>
</gene>
<dbReference type="Proteomes" id="UP000654304">
    <property type="component" value="Unassembled WGS sequence"/>
</dbReference>
<evidence type="ECO:0000313" key="3">
    <source>
        <dbReference type="Proteomes" id="UP000654304"/>
    </source>
</evidence>